<accession>A0ABP8PAC8</accession>
<dbReference type="Gene3D" id="3.30.450.20">
    <property type="entry name" value="PAS domain"/>
    <property type="match status" value="1"/>
</dbReference>
<dbReference type="RefSeq" id="WP_345185547.1">
    <property type="nucleotide sequence ID" value="NZ_BAABGP010000008.1"/>
</dbReference>
<evidence type="ECO:0000313" key="1">
    <source>
        <dbReference type="EMBL" id="GAA4482971.1"/>
    </source>
</evidence>
<comment type="caution">
    <text evidence="1">The sequence shown here is derived from an EMBL/GenBank/DDBJ whole genome shotgun (WGS) entry which is preliminary data.</text>
</comment>
<proteinExistence type="predicted"/>
<name>A0ABP8PAC8_9MICO</name>
<keyword evidence="2" id="KW-1185">Reference proteome</keyword>
<dbReference type="CDD" id="cd12913">
    <property type="entry name" value="PDC1_MCP_like"/>
    <property type="match status" value="1"/>
</dbReference>
<evidence type="ECO:0000313" key="2">
    <source>
        <dbReference type="Proteomes" id="UP001500731"/>
    </source>
</evidence>
<protein>
    <submittedName>
        <fullName evidence="1">Cache domain-containing protein</fullName>
    </submittedName>
</protein>
<dbReference type="Proteomes" id="UP001500731">
    <property type="component" value="Unassembled WGS sequence"/>
</dbReference>
<reference evidence="2" key="1">
    <citation type="journal article" date="2019" name="Int. J. Syst. Evol. Microbiol.">
        <title>The Global Catalogue of Microorganisms (GCM) 10K type strain sequencing project: providing services to taxonomists for standard genome sequencing and annotation.</title>
        <authorList>
            <consortium name="The Broad Institute Genomics Platform"/>
            <consortium name="The Broad Institute Genome Sequencing Center for Infectious Disease"/>
            <person name="Wu L."/>
            <person name="Ma J."/>
        </authorList>
    </citation>
    <scope>NUCLEOTIDE SEQUENCE [LARGE SCALE GENOMIC DNA]</scope>
    <source>
        <strain evidence="2">JCM 17839</strain>
    </source>
</reference>
<organism evidence="1 2">
    <name type="scientific">Microbacterium panaciterrae</name>
    <dbReference type="NCBI Taxonomy" id="985759"/>
    <lineage>
        <taxon>Bacteria</taxon>
        <taxon>Bacillati</taxon>
        <taxon>Actinomycetota</taxon>
        <taxon>Actinomycetes</taxon>
        <taxon>Micrococcales</taxon>
        <taxon>Microbacteriaceae</taxon>
        <taxon>Microbacterium</taxon>
    </lineage>
</organism>
<dbReference type="Pfam" id="PF22673">
    <property type="entry name" value="MCP-like_PDC_1"/>
    <property type="match status" value="1"/>
</dbReference>
<sequence length="266" mass="28967">MNGTVAEHDERIAERIAERIEGTFAPVFARVDSWRSAVQEQFGRFAAHGRAASAAVLDPFMAALALPALEEPGGLMTGAGFVATPGVLADAPWHLAWWLREISGLDRGDRGGVRRLDTVDDPDSDQFRDYRELEWWKVPERTGQRHVTGPYVDYLCTDDYTITVTAPVAHDGRMVGVVGIDVHVSRLERTILPLLRDVPGTCTVVNHSRRVVASNDSHRVTGTLLRGDDVQLALTALQEQGSASAAVGETRAARCGDTSLILVFQG</sequence>
<gene>
    <name evidence="1" type="ORF">GCM10023171_13830</name>
</gene>
<dbReference type="EMBL" id="BAABGP010000008">
    <property type="protein sequence ID" value="GAA4482971.1"/>
    <property type="molecule type" value="Genomic_DNA"/>
</dbReference>